<keyword evidence="5" id="KW-1003">Cell membrane</keyword>
<evidence type="ECO:0000256" key="3">
    <source>
        <dbReference type="ARBA" id="ARBA00022989"/>
    </source>
</evidence>
<gene>
    <name evidence="5" type="primary">nuoN</name>
    <name evidence="8" type="ORF">CLV27_0844</name>
</gene>
<dbReference type="GO" id="GO:0042773">
    <property type="term" value="P:ATP synthesis coupled electron transport"/>
    <property type="evidence" value="ECO:0007669"/>
    <property type="project" value="InterPro"/>
</dbReference>
<dbReference type="PANTHER" id="PTHR22773">
    <property type="entry name" value="NADH DEHYDROGENASE"/>
    <property type="match status" value="1"/>
</dbReference>
<keyword evidence="5" id="KW-1278">Translocase</keyword>
<feature type="transmembrane region" description="Helical" evidence="5">
    <location>
        <begin position="326"/>
        <end position="347"/>
    </location>
</feature>
<feature type="transmembrane region" description="Helical" evidence="5">
    <location>
        <begin position="236"/>
        <end position="260"/>
    </location>
</feature>
<sequence length="482" mass="52258">MELNPNLLLPEGFLLVSALIMLLVDLVVPDRRKNGLFAAVSFVVIAVTMFLVASTVTLEPQRAFNGFVKKDAMVVISQVFILLCGLFSVLMSYSYIEKFPLKHKGEYYYTLLFAVLGGMLLVEANEFSTLFVSLEVMSISVYILIALFKGEERSLEAGLKYFIMGSVGAAVLVYGLAVLYGLSGTTLYSGVSDVVNEAEITPALLLSVILVAVAFLFKTGAVPFHGWVPDVYQGSAAPVTAFMSAAVKLAAFVAFLRLFLPLFSSIATEWTLAVLAVAVVTMFAGALMALNQDNVKRMLAYSAISHTGVVLAAFVTVPALASFTVLFYLFVYVFMTVAAFGIVSLLTSRGFKGEDVQDWKGLLKKSPFLSFCVVVIFMSLAGIPPFAGFWAKFYVLLALVREGFVLTALAVLLSSLLSLYIYLKPLVYVFMKEGSELEVSFSSTDYVVVGFTSLSILVLGIFPKLVAELSLLSVASFLRGLS</sequence>
<proteinExistence type="inferred from homology"/>
<accession>A0A4V2PDJ2</accession>
<dbReference type="EC" id="7.1.1.-" evidence="5"/>
<dbReference type="EMBL" id="SMFV01000002">
    <property type="protein sequence ID" value="TCK05416.1"/>
    <property type="molecule type" value="Genomic_DNA"/>
</dbReference>
<evidence type="ECO:0000256" key="5">
    <source>
        <dbReference type="HAMAP-Rule" id="MF_00445"/>
    </source>
</evidence>
<feature type="transmembrane region" description="Helical" evidence="5">
    <location>
        <begin position="12"/>
        <end position="28"/>
    </location>
</feature>
<dbReference type="GO" id="GO:0012505">
    <property type="term" value="C:endomembrane system"/>
    <property type="evidence" value="ECO:0007669"/>
    <property type="project" value="UniProtKB-SubCell"/>
</dbReference>
<dbReference type="RefSeq" id="WP_132526108.1">
    <property type="nucleotide sequence ID" value="NZ_SMFV01000002.1"/>
</dbReference>
<dbReference type="InterPro" id="IPR001750">
    <property type="entry name" value="ND/Mrp_TM"/>
</dbReference>
<keyword evidence="3 5" id="KW-1133">Transmembrane helix</keyword>
<comment type="subcellular location">
    <subcellularLocation>
        <location evidence="5">Cell membrane</location>
        <topology evidence="5">Multi-pass membrane protein</topology>
    </subcellularLocation>
    <subcellularLocation>
        <location evidence="1">Endomembrane system</location>
        <topology evidence="1">Multi-pass membrane protein</topology>
    </subcellularLocation>
    <subcellularLocation>
        <location evidence="6">Membrane</location>
        <topology evidence="6">Multi-pass membrane protein</topology>
    </subcellularLocation>
</comment>
<name>A0A4V2PDJ2_9BACT</name>
<dbReference type="InterPro" id="IPR010096">
    <property type="entry name" value="NADH-Q_OxRdtase_suN/2"/>
</dbReference>
<dbReference type="NCBIfam" id="TIGR01770">
    <property type="entry name" value="NDH_I_N"/>
    <property type="match status" value="1"/>
</dbReference>
<feature type="transmembrane region" description="Helical" evidence="5">
    <location>
        <begin position="203"/>
        <end position="224"/>
    </location>
</feature>
<dbReference type="GO" id="GO:0008137">
    <property type="term" value="F:NADH dehydrogenase (ubiquinone) activity"/>
    <property type="evidence" value="ECO:0007669"/>
    <property type="project" value="InterPro"/>
</dbReference>
<evidence type="ECO:0000256" key="4">
    <source>
        <dbReference type="ARBA" id="ARBA00023136"/>
    </source>
</evidence>
<dbReference type="HAMAP" id="MF_00445">
    <property type="entry name" value="NDH1_NuoN_1"/>
    <property type="match status" value="1"/>
</dbReference>
<feature type="transmembrane region" description="Helical" evidence="5">
    <location>
        <begin position="444"/>
        <end position="462"/>
    </location>
</feature>
<protein>
    <recommendedName>
        <fullName evidence="5">NADH-quinone oxidoreductase subunit N</fullName>
        <ecNumber evidence="5">7.1.1.-</ecNumber>
    </recommendedName>
    <alternativeName>
        <fullName evidence="5">NADH dehydrogenase I subunit N</fullName>
    </alternativeName>
    <alternativeName>
        <fullName evidence="5">NDH-1 subunit N</fullName>
    </alternativeName>
</protein>
<keyword evidence="9" id="KW-1185">Reference proteome</keyword>
<keyword evidence="2 5" id="KW-0812">Transmembrane</keyword>
<dbReference type="Proteomes" id="UP000295777">
    <property type="component" value="Unassembled WGS sequence"/>
</dbReference>
<comment type="subunit">
    <text evidence="5">NDH-1 is composed of 14 different subunits. Subunits NuoA, H, J, K, L, M, N constitute the membrane sector of the complex.</text>
</comment>
<feature type="domain" description="NADH:quinone oxidoreductase/Mrp antiporter transmembrane" evidence="7">
    <location>
        <begin position="124"/>
        <end position="417"/>
    </location>
</feature>
<keyword evidence="5" id="KW-0520">NAD</keyword>
<dbReference type="OrthoDB" id="9807568at2"/>
<reference evidence="8 9" key="1">
    <citation type="submission" date="2019-03" db="EMBL/GenBank/DDBJ databases">
        <title>Genomic Encyclopedia of Archaeal and Bacterial Type Strains, Phase II (KMG-II): from individual species to whole genera.</title>
        <authorList>
            <person name="Goeker M."/>
        </authorList>
    </citation>
    <scope>NUCLEOTIDE SEQUENCE [LARGE SCALE GENOMIC DNA]</scope>
    <source>
        <strain evidence="8 9">DSM 24425</strain>
    </source>
</reference>
<comment type="function">
    <text evidence="5">NDH-1 shuttles electrons from NADH, via FMN and iron-sulfur (Fe-S) centers, to quinones in the respiratory chain. The immediate electron acceptor for the enzyme in this species is believed to be ubiquinone. Couples the redox reaction to proton translocation (for every two electrons transferred, four hydrogen ions are translocated across the cytoplasmic membrane), and thus conserves the redox energy in a proton gradient.</text>
</comment>
<feature type="transmembrane region" description="Helical" evidence="5">
    <location>
        <begin position="298"/>
        <end position="320"/>
    </location>
</feature>
<evidence type="ECO:0000256" key="2">
    <source>
        <dbReference type="ARBA" id="ARBA00022692"/>
    </source>
</evidence>
<comment type="similarity">
    <text evidence="5">Belongs to the complex I subunit 2 family.</text>
</comment>
<evidence type="ECO:0000313" key="8">
    <source>
        <dbReference type="EMBL" id="TCK05416.1"/>
    </source>
</evidence>
<feature type="transmembrane region" description="Helical" evidence="5">
    <location>
        <begin position="107"/>
        <end position="124"/>
    </location>
</feature>
<feature type="transmembrane region" description="Helical" evidence="5">
    <location>
        <begin position="35"/>
        <end position="53"/>
    </location>
</feature>
<keyword evidence="5" id="KW-0813">Transport</keyword>
<feature type="transmembrane region" description="Helical" evidence="5">
    <location>
        <begin position="130"/>
        <end position="149"/>
    </location>
</feature>
<dbReference type="Pfam" id="PF00361">
    <property type="entry name" value="Proton_antipo_M"/>
    <property type="match status" value="1"/>
</dbReference>
<dbReference type="AlphaFoldDB" id="A0A4V2PDJ2"/>
<dbReference type="GO" id="GO:0048038">
    <property type="term" value="F:quinone binding"/>
    <property type="evidence" value="ECO:0007669"/>
    <property type="project" value="UniProtKB-KW"/>
</dbReference>
<evidence type="ECO:0000259" key="7">
    <source>
        <dbReference type="Pfam" id="PF00361"/>
    </source>
</evidence>
<evidence type="ECO:0000256" key="6">
    <source>
        <dbReference type="RuleBase" id="RU000320"/>
    </source>
</evidence>
<feature type="transmembrane region" description="Helical" evidence="5">
    <location>
        <begin position="161"/>
        <end position="183"/>
    </location>
</feature>
<keyword evidence="5" id="KW-0830">Ubiquinone</keyword>
<keyword evidence="5" id="KW-0874">Quinone</keyword>
<feature type="transmembrane region" description="Helical" evidence="5">
    <location>
        <begin position="403"/>
        <end position="423"/>
    </location>
</feature>
<dbReference type="GO" id="GO:0005886">
    <property type="term" value="C:plasma membrane"/>
    <property type="evidence" value="ECO:0007669"/>
    <property type="project" value="UniProtKB-SubCell"/>
</dbReference>
<keyword evidence="4 5" id="KW-0472">Membrane</keyword>
<comment type="catalytic activity">
    <reaction evidence="5">
        <text>a quinone + NADH + 5 H(+)(in) = a quinol + NAD(+) + 4 H(+)(out)</text>
        <dbReference type="Rhea" id="RHEA:57888"/>
        <dbReference type="ChEBI" id="CHEBI:15378"/>
        <dbReference type="ChEBI" id="CHEBI:24646"/>
        <dbReference type="ChEBI" id="CHEBI:57540"/>
        <dbReference type="ChEBI" id="CHEBI:57945"/>
        <dbReference type="ChEBI" id="CHEBI:132124"/>
    </reaction>
</comment>
<dbReference type="GO" id="GO:0050136">
    <property type="term" value="F:NADH dehydrogenase (quinone) (non-electrogenic) activity"/>
    <property type="evidence" value="ECO:0007669"/>
    <property type="project" value="UniProtKB-UniRule"/>
</dbReference>
<feature type="transmembrane region" description="Helical" evidence="5">
    <location>
        <begin position="368"/>
        <end position="391"/>
    </location>
</feature>
<evidence type="ECO:0000313" key="9">
    <source>
        <dbReference type="Proteomes" id="UP000295777"/>
    </source>
</evidence>
<feature type="transmembrane region" description="Helical" evidence="5">
    <location>
        <begin position="73"/>
        <end position="95"/>
    </location>
</feature>
<comment type="caution">
    <text evidence="8">The sequence shown here is derived from an EMBL/GenBank/DDBJ whole genome shotgun (WGS) entry which is preliminary data.</text>
</comment>
<feature type="transmembrane region" description="Helical" evidence="5">
    <location>
        <begin position="272"/>
        <end position="291"/>
    </location>
</feature>
<organism evidence="8 9">
    <name type="scientific">Phorcysia thermohydrogeniphila</name>
    <dbReference type="NCBI Taxonomy" id="936138"/>
    <lineage>
        <taxon>Bacteria</taxon>
        <taxon>Pseudomonadati</taxon>
        <taxon>Aquificota</taxon>
        <taxon>Aquificia</taxon>
        <taxon>Desulfurobacteriales</taxon>
        <taxon>Desulfurobacteriaceae</taxon>
        <taxon>Phorcysia</taxon>
    </lineage>
</organism>
<evidence type="ECO:0000256" key="1">
    <source>
        <dbReference type="ARBA" id="ARBA00004127"/>
    </source>
</evidence>